<protein>
    <submittedName>
        <fullName evidence="2">Uncharacterized protein</fullName>
    </submittedName>
</protein>
<feature type="region of interest" description="Disordered" evidence="1">
    <location>
        <begin position="1"/>
        <end position="66"/>
    </location>
</feature>
<reference evidence="2" key="1">
    <citation type="submission" date="2018-02" db="EMBL/GenBank/DDBJ databases">
        <authorList>
            <person name="Cohen D.B."/>
            <person name="Kent A.D."/>
        </authorList>
    </citation>
    <scope>NUCLEOTIDE SEQUENCE</scope>
</reference>
<feature type="compositionally biased region" description="Low complexity" evidence="1">
    <location>
        <begin position="1"/>
        <end position="30"/>
    </location>
</feature>
<organism evidence="2">
    <name type="scientific">Fagus sylvatica</name>
    <name type="common">Beechnut</name>
    <dbReference type="NCBI Taxonomy" id="28930"/>
    <lineage>
        <taxon>Eukaryota</taxon>
        <taxon>Viridiplantae</taxon>
        <taxon>Streptophyta</taxon>
        <taxon>Embryophyta</taxon>
        <taxon>Tracheophyta</taxon>
        <taxon>Spermatophyta</taxon>
        <taxon>Magnoliopsida</taxon>
        <taxon>eudicotyledons</taxon>
        <taxon>Gunneridae</taxon>
        <taxon>Pentapetalae</taxon>
        <taxon>rosids</taxon>
        <taxon>fabids</taxon>
        <taxon>Fagales</taxon>
        <taxon>Fagaceae</taxon>
        <taxon>Fagus</taxon>
    </lineage>
</organism>
<dbReference type="EMBL" id="OIVN01000513">
    <property type="protein sequence ID" value="SPC81407.1"/>
    <property type="molecule type" value="Genomic_DNA"/>
</dbReference>
<evidence type="ECO:0000313" key="2">
    <source>
        <dbReference type="EMBL" id="SPC81407.1"/>
    </source>
</evidence>
<name>A0A2N9ERH7_FAGSY</name>
<evidence type="ECO:0000256" key="1">
    <source>
        <dbReference type="SAM" id="MobiDB-lite"/>
    </source>
</evidence>
<feature type="compositionally biased region" description="Basic and acidic residues" evidence="1">
    <location>
        <begin position="53"/>
        <end position="65"/>
    </location>
</feature>
<proteinExistence type="predicted"/>
<sequence length="95" mass="10299">MAEESSPSESSAAAAVAATSSSESSSESESAPPPLVEMLSRSSLEVKAPLRVSTEREEGKGERGRQTRAYAYGWRRWRRNEKEMGTESFGNGSAR</sequence>
<accession>A0A2N9ERH7</accession>
<dbReference type="AlphaFoldDB" id="A0A2N9ERH7"/>
<gene>
    <name evidence="2" type="ORF">FSB_LOCUS9289</name>
</gene>